<dbReference type="PANTHER" id="PTHR48030:SF3">
    <property type="entry name" value="SPLICING FACTOR 3B SUBUNIT 4"/>
    <property type="match status" value="1"/>
</dbReference>
<reference evidence="3" key="1">
    <citation type="journal article" date="2017" name="Nature">
        <title>The sunflower genome provides insights into oil metabolism, flowering and Asterid evolution.</title>
        <authorList>
            <person name="Badouin H."/>
            <person name="Gouzy J."/>
            <person name="Grassa C.J."/>
            <person name="Murat F."/>
            <person name="Staton S.E."/>
            <person name="Cottret L."/>
            <person name="Lelandais-Briere C."/>
            <person name="Owens G.L."/>
            <person name="Carrere S."/>
            <person name="Mayjonade B."/>
            <person name="Legrand L."/>
            <person name="Gill N."/>
            <person name="Kane N.C."/>
            <person name="Bowers J.E."/>
            <person name="Hubner S."/>
            <person name="Bellec A."/>
            <person name="Berard A."/>
            <person name="Berges H."/>
            <person name="Blanchet N."/>
            <person name="Boniface M.C."/>
            <person name="Brunel D."/>
            <person name="Catrice O."/>
            <person name="Chaidir N."/>
            <person name="Claudel C."/>
            <person name="Donnadieu C."/>
            <person name="Faraut T."/>
            <person name="Fievet G."/>
            <person name="Helmstetter N."/>
            <person name="King M."/>
            <person name="Knapp S.J."/>
            <person name="Lai Z."/>
            <person name="Le Paslier M.C."/>
            <person name="Lippi Y."/>
            <person name="Lorenzon L."/>
            <person name="Mandel J.R."/>
            <person name="Marage G."/>
            <person name="Marchand G."/>
            <person name="Marquand E."/>
            <person name="Bret-Mestries E."/>
            <person name="Morien E."/>
            <person name="Nambeesan S."/>
            <person name="Nguyen T."/>
            <person name="Pegot-Espagnet P."/>
            <person name="Pouilly N."/>
            <person name="Raftis F."/>
            <person name="Sallet E."/>
            <person name="Schiex T."/>
            <person name="Thomas J."/>
            <person name="Vandecasteele C."/>
            <person name="Vares D."/>
            <person name="Vear F."/>
            <person name="Vautrin S."/>
            <person name="Crespi M."/>
            <person name="Mangin B."/>
            <person name="Burke J.M."/>
            <person name="Salse J."/>
            <person name="Munos S."/>
            <person name="Vincourt P."/>
            <person name="Rieseberg L.H."/>
            <person name="Langlade N.B."/>
        </authorList>
    </citation>
    <scope>NUCLEOTIDE SEQUENCE</scope>
    <source>
        <tissue evidence="3">Leaves</tissue>
    </source>
</reference>
<proteinExistence type="predicted"/>
<evidence type="ECO:0000313" key="3">
    <source>
        <dbReference type="EMBL" id="KAF5798803.1"/>
    </source>
</evidence>
<organism evidence="3 4">
    <name type="scientific">Helianthus annuus</name>
    <name type="common">Common sunflower</name>
    <dbReference type="NCBI Taxonomy" id="4232"/>
    <lineage>
        <taxon>Eukaryota</taxon>
        <taxon>Viridiplantae</taxon>
        <taxon>Streptophyta</taxon>
        <taxon>Embryophyta</taxon>
        <taxon>Tracheophyta</taxon>
        <taxon>Spermatophyta</taxon>
        <taxon>Magnoliopsida</taxon>
        <taxon>eudicotyledons</taxon>
        <taxon>Gunneridae</taxon>
        <taxon>Pentapetalae</taxon>
        <taxon>asterids</taxon>
        <taxon>campanulids</taxon>
        <taxon>Asterales</taxon>
        <taxon>Asteraceae</taxon>
        <taxon>Asteroideae</taxon>
        <taxon>Heliantheae alliance</taxon>
        <taxon>Heliantheae</taxon>
        <taxon>Helianthus</taxon>
    </lineage>
</organism>
<name>A0A9K3NGI4_HELAN</name>
<evidence type="ECO:0000259" key="2">
    <source>
        <dbReference type="PROSITE" id="PS50102"/>
    </source>
</evidence>
<gene>
    <name evidence="3" type="ORF">HanXRQr2_Chr07g0297191</name>
</gene>
<dbReference type="InterPro" id="IPR000504">
    <property type="entry name" value="RRM_dom"/>
</dbReference>
<dbReference type="SUPFAM" id="SSF54928">
    <property type="entry name" value="RNA-binding domain, RBD"/>
    <property type="match status" value="1"/>
</dbReference>
<dbReference type="GO" id="GO:0003723">
    <property type="term" value="F:RNA binding"/>
    <property type="evidence" value="ECO:0007669"/>
    <property type="project" value="UniProtKB-UniRule"/>
</dbReference>
<dbReference type="PANTHER" id="PTHR48030">
    <property type="entry name" value="SPLICING FACTOR 3B SUBUNIT 4"/>
    <property type="match status" value="1"/>
</dbReference>
<dbReference type="InterPro" id="IPR035979">
    <property type="entry name" value="RBD_domain_sf"/>
</dbReference>
<dbReference type="AlphaFoldDB" id="A0A9K3NGI4"/>
<dbReference type="SMART" id="SM00360">
    <property type="entry name" value="RRM"/>
    <property type="match status" value="1"/>
</dbReference>
<protein>
    <submittedName>
        <fullName evidence="3">RNA recognition motif domain, nucleotide-binding alpha-beta plait domain superfamily</fullName>
    </submittedName>
</protein>
<comment type="caution">
    <text evidence="3">The sequence shown here is derived from an EMBL/GenBank/DDBJ whole genome shotgun (WGS) entry which is preliminary data.</text>
</comment>
<dbReference type="InterPro" id="IPR052084">
    <property type="entry name" value="SF3B4_spliceosome_assoc"/>
</dbReference>
<reference evidence="3" key="2">
    <citation type="submission" date="2020-06" db="EMBL/GenBank/DDBJ databases">
        <title>Helianthus annuus Genome sequencing and assembly Release 2.</title>
        <authorList>
            <person name="Gouzy J."/>
            <person name="Langlade N."/>
            <person name="Munos S."/>
        </authorList>
    </citation>
    <scope>NUCLEOTIDE SEQUENCE</scope>
    <source>
        <tissue evidence="3">Leaves</tissue>
    </source>
</reference>
<dbReference type="PROSITE" id="PS50102">
    <property type="entry name" value="RRM"/>
    <property type="match status" value="1"/>
</dbReference>
<dbReference type="Proteomes" id="UP000215914">
    <property type="component" value="Unassembled WGS sequence"/>
</dbReference>
<feature type="domain" description="RRM" evidence="2">
    <location>
        <begin position="3"/>
        <end position="82"/>
    </location>
</feature>
<dbReference type="Pfam" id="PF00076">
    <property type="entry name" value="RRM_1"/>
    <property type="match status" value="1"/>
</dbReference>
<dbReference type="Gramene" id="mRNA:HanXRQr2_Chr07g0297191">
    <property type="protein sequence ID" value="CDS:HanXRQr2_Chr07g0297191.1"/>
    <property type="gene ID" value="HanXRQr2_Chr07g0297191"/>
</dbReference>
<evidence type="ECO:0000313" key="4">
    <source>
        <dbReference type="Proteomes" id="UP000215914"/>
    </source>
</evidence>
<evidence type="ECO:0000256" key="1">
    <source>
        <dbReference type="PROSITE-ProRule" id="PRU00176"/>
    </source>
</evidence>
<dbReference type="Gene3D" id="3.30.70.330">
    <property type="match status" value="1"/>
</dbReference>
<sequence length="100" mass="11202">MCMFLFFGNLHSDVDEKLLYDTFSDLGIIVTNPKIKKDLETGNSCGFGFISYDSFEASDAAIKLMNGQYLCNRLISVSYAYKKGTNGASWHPFREDPGSH</sequence>
<keyword evidence="1" id="KW-0694">RNA-binding</keyword>
<dbReference type="EMBL" id="MNCJ02000322">
    <property type="protein sequence ID" value="KAF5798803.1"/>
    <property type="molecule type" value="Genomic_DNA"/>
</dbReference>
<keyword evidence="4" id="KW-1185">Reference proteome</keyword>
<dbReference type="InterPro" id="IPR012677">
    <property type="entry name" value="Nucleotide-bd_a/b_plait_sf"/>
</dbReference>
<accession>A0A9K3NGI4</accession>